<evidence type="ECO:0000256" key="6">
    <source>
        <dbReference type="ARBA" id="ARBA00022692"/>
    </source>
</evidence>
<sequence>MFESVIERRGLRSERFGTGAWLSIGVHAGLLGLVVFISGRPPEEALKEEPVVVFRQPAIRKGVQQAAQPKPAAANPVAPKPKPRTDRIPRTPKPMPTALTEPKPDPEPTTVADATNTDPTVGPGSDEPVGHPDGDPDSTSSIGAIGVPNIPVQETTGTEVLPFGSGMSRPEMLGGAQFGYTREAQLAGVEGTVSVKCVITAEGQVRNCRIIKGLPHMDDAVLSALYSRQYRPMTFQGRPVNVSYTFNINLKLPR</sequence>
<dbReference type="PROSITE" id="PS52015">
    <property type="entry name" value="TONB_CTD"/>
    <property type="match status" value="1"/>
</dbReference>
<dbReference type="PANTHER" id="PTHR33446">
    <property type="entry name" value="PROTEIN TONB-RELATED"/>
    <property type="match status" value="1"/>
</dbReference>
<dbReference type="RefSeq" id="WP_120531126.1">
    <property type="nucleotide sequence ID" value="NZ_RAWI01000127.1"/>
</dbReference>
<comment type="caution">
    <text evidence="13">The sequence shown here is derived from an EMBL/GenBank/DDBJ whole genome shotgun (WGS) entry which is preliminary data.</text>
</comment>
<gene>
    <name evidence="13" type="ORF">D7Y13_18155</name>
</gene>
<keyword evidence="8 11" id="KW-1133">Transmembrane helix</keyword>
<name>A0ABX9QH07_9BACT</name>
<evidence type="ECO:0000256" key="4">
    <source>
        <dbReference type="ARBA" id="ARBA00022475"/>
    </source>
</evidence>
<feature type="domain" description="TonB C-terminal" evidence="12">
    <location>
        <begin position="165"/>
        <end position="254"/>
    </location>
</feature>
<keyword evidence="4" id="KW-1003">Cell membrane</keyword>
<dbReference type="InterPro" id="IPR037682">
    <property type="entry name" value="TonB_C"/>
</dbReference>
<keyword evidence="5" id="KW-0997">Cell inner membrane</keyword>
<keyword evidence="14" id="KW-1185">Reference proteome</keyword>
<keyword evidence="9 11" id="KW-0472">Membrane</keyword>
<keyword evidence="3" id="KW-0813">Transport</keyword>
<dbReference type="Proteomes" id="UP000278907">
    <property type="component" value="Unassembled WGS sequence"/>
</dbReference>
<keyword evidence="7" id="KW-0653">Protein transport</keyword>
<evidence type="ECO:0000256" key="11">
    <source>
        <dbReference type="SAM" id="Phobius"/>
    </source>
</evidence>
<dbReference type="InterPro" id="IPR006260">
    <property type="entry name" value="TonB/TolA_C"/>
</dbReference>
<evidence type="ECO:0000256" key="5">
    <source>
        <dbReference type="ARBA" id="ARBA00022519"/>
    </source>
</evidence>
<evidence type="ECO:0000256" key="1">
    <source>
        <dbReference type="ARBA" id="ARBA00004383"/>
    </source>
</evidence>
<evidence type="ECO:0000256" key="3">
    <source>
        <dbReference type="ARBA" id="ARBA00022448"/>
    </source>
</evidence>
<dbReference type="NCBIfam" id="TIGR01352">
    <property type="entry name" value="tonB_Cterm"/>
    <property type="match status" value="1"/>
</dbReference>
<evidence type="ECO:0000256" key="8">
    <source>
        <dbReference type="ARBA" id="ARBA00022989"/>
    </source>
</evidence>
<comment type="subcellular location">
    <subcellularLocation>
        <location evidence="1">Cell inner membrane</location>
        <topology evidence="1">Single-pass membrane protein</topology>
        <orientation evidence="1">Periplasmic side</orientation>
    </subcellularLocation>
</comment>
<feature type="region of interest" description="Disordered" evidence="10">
    <location>
        <begin position="62"/>
        <end position="149"/>
    </location>
</feature>
<evidence type="ECO:0000256" key="10">
    <source>
        <dbReference type="SAM" id="MobiDB-lite"/>
    </source>
</evidence>
<evidence type="ECO:0000313" key="14">
    <source>
        <dbReference type="Proteomes" id="UP000278907"/>
    </source>
</evidence>
<dbReference type="InterPro" id="IPR003538">
    <property type="entry name" value="TonB"/>
</dbReference>
<evidence type="ECO:0000256" key="9">
    <source>
        <dbReference type="ARBA" id="ARBA00023136"/>
    </source>
</evidence>
<evidence type="ECO:0000256" key="2">
    <source>
        <dbReference type="ARBA" id="ARBA00006555"/>
    </source>
</evidence>
<feature type="transmembrane region" description="Helical" evidence="11">
    <location>
        <begin position="20"/>
        <end position="37"/>
    </location>
</feature>
<protein>
    <submittedName>
        <fullName evidence="13">Energy transducer TonB</fullName>
    </submittedName>
</protein>
<comment type="similarity">
    <text evidence="2">Belongs to the TonB family.</text>
</comment>
<dbReference type="Pfam" id="PF03544">
    <property type="entry name" value="TonB_C"/>
    <property type="match status" value="1"/>
</dbReference>
<proteinExistence type="inferred from homology"/>
<dbReference type="InterPro" id="IPR051045">
    <property type="entry name" value="TonB-dependent_transducer"/>
</dbReference>
<evidence type="ECO:0000256" key="7">
    <source>
        <dbReference type="ARBA" id="ARBA00022927"/>
    </source>
</evidence>
<dbReference type="PRINTS" id="PR01374">
    <property type="entry name" value="TONBPROTEIN"/>
</dbReference>
<feature type="compositionally biased region" description="Low complexity" evidence="10">
    <location>
        <begin position="64"/>
        <end position="77"/>
    </location>
</feature>
<keyword evidence="6 11" id="KW-0812">Transmembrane</keyword>
<dbReference type="Gene3D" id="3.30.1150.10">
    <property type="match status" value="1"/>
</dbReference>
<evidence type="ECO:0000313" key="13">
    <source>
        <dbReference type="EMBL" id="RKI07345.1"/>
    </source>
</evidence>
<accession>A0ABX9QH07</accession>
<organism evidence="13 14">
    <name type="scientific">Corallococcus praedator</name>
    <dbReference type="NCBI Taxonomy" id="2316724"/>
    <lineage>
        <taxon>Bacteria</taxon>
        <taxon>Pseudomonadati</taxon>
        <taxon>Myxococcota</taxon>
        <taxon>Myxococcia</taxon>
        <taxon>Myxococcales</taxon>
        <taxon>Cystobacterineae</taxon>
        <taxon>Myxococcaceae</taxon>
        <taxon>Corallococcus</taxon>
    </lineage>
</organism>
<dbReference type="EMBL" id="RAWI01000127">
    <property type="protein sequence ID" value="RKI07345.1"/>
    <property type="molecule type" value="Genomic_DNA"/>
</dbReference>
<dbReference type="SUPFAM" id="SSF74653">
    <property type="entry name" value="TolA/TonB C-terminal domain"/>
    <property type="match status" value="1"/>
</dbReference>
<reference evidence="13 14" key="1">
    <citation type="submission" date="2018-09" db="EMBL/GenBank/DDBJ databases">
        <authorList>
            <person name="Livingstone P.G."/>
            <person name="Whitworth D.E."/>
        </authorList>
    </citation>
    <scope>NUCLEOTIDE SEQUENCE [LARGE SCALE GENOMIC DNA]</scope>
    <source>
        <strain evidence="13 14">CA031B</strain>
    </source>
</reference>
<evidence type="ECO:0000259" key="12">
    <source>
        <dbReference type="PROSITE" id="PS52015"/>
    </source>
</evidence>